<feature type="region of interest" description="Disordered" evidence="1">
    <location>
        <begin position="80"/>
        <end position="104"/>
    </location>
</feature>
<dbReference type="AlphaFoldDB" id="A0A8I6RGG2"/>
<dbReference type="RefSeq" id="XP_014242883.2">
    <property type="nucleotide sequence ID" value="XM_014387397.2"/>
</dbReference>
<evidence type="ECO:0000313" key="2">
    <source>
        <dbReference type="EnsemblMetazoa" id="XP_014242883.2"/>
    </source>
</evidence>
<evidence type="ECO:0000313" key="3">
    <source>
        <dbReference type="Proteomes" id="UP000494040"/>
    </source>
</evidence>
<dbReference type="KEGG" id="clec:106662942"/>
<reference evidence="2" key="1">
    <citation type="submission" date="2022-01" db="UniProtKB">
        <authorList>
            <consortium name="EnsemblMetazoa"/>
        </authorList>
    </citation>
    <scope>IDENTIFICATION</scope>
</reference>
<organism evidence="2 3">
    <name type="scientific">Cimex lectularius</name>
    <name type="common">Bed bug</name>
    <name type="synonym">Acanthia lectularia</name>
    <dbReference type="NCBI Taxonomy" id="79782"/>
    <lineage>
        <taxon>Eukaryota</taxon>
        <taxon>Metazoa</taxon>
        <taxon>Ecdysozoa</taxon>
        <taxon>Arthropoda</taxon>
        <taxon>Hexapoda</taxon>
        <taxon>Insecta</taxon>
        <taxon>Pterygota</taxon>
        <taxon>Neoptera</taxon>
        <taxon>Paraneoptera</taxon>
        <taxon>Hemiptera</taxon>
        <taxon>Heteroptera</taxon>
        <taxon>Panheteroptera</taxon>
        <taxon>Cimicomorpha</taxon>
        <taxon>Cimicidae</taxon>
        <taxon>Cimex</taxon>
    </lineage>
</organism>
<accession>A0A8I6RGG2</accession>
<name>A0A8I6RGG2_CIMLE</name>
<keyword evidence="3" id="KW-1185">Reference proteome</keyword>
<dbReference type="EnsemblMetazoa" id="XM_014387397.2">
    <property type="protein sequence ID" value="XP_014242883.2"/>
    <property type="gene ID" value="LOC106662942"/>
</dbReference>
<evidence type="ECO:0000256" key="1">
    <source>
        <dbReference type="SAM" id="MobiDB-lite"/>
    </source>
</evidence>
<feature type="compositionally biased region" description="Basic and acidic residues" evidence="1">
    <location>
        <begin position="36"/>
        <end position="51"/>
    </location>
</feature>
<dbReference type="GeneID" id="106662942"/>
<feature type="region of interest" description="Disordered" evidence="1">
    <location>
        <begin position="21"/>
        <end position="51"/>
    </location>
</feature>
<protein>
    <recommendedName>
        <fullName evidence="4">Allatotropin</fullName>
    </recommendedName>
</protein>
<proteinExistence type="predicted"/>
<sequence>MNVTDGSLELDNYPLRTFFERGRRRMPFQGPRRNKRDPIQDPLIRRKPDSREGDIDPMRWILVAVCLSLATVIASTSARSSGNYAREDRGRSTRGFKNGPLNTARGFGKRSLQEDLIPADWMADEITSNPDLARLLVRRFMDVDQDGFVSPLEFLRPPLKQSCQPEQDDSD</sequence>
<dbReference type="PROSITE" id="PS00018">
    <property type="entry name" value="EF_HAND_1"/>
    <property type="match status" value="1"/>
</dbReference>
<dbReference type="Proteomes" id="UP000494040">
    <property type="component" value="Unassembled WGS sequence"/>
</dbReference>
<dbReference type="InterPro" id="IPR018247">
    <property type="entry name" value="EF_Hand_1_Ca_BS"/>
</dbReference>
<dbReference type="OrthoDB" id="6627518at2759"/>
<evidence type="ECO:0008006" key="4">
    <source>
        <dbReference type="Google" id="ProtNLM"/>
    </source>
</evidence>